<dbReference type="InterPro" id="IPR042186">
    <property type="entry name" value="FimD_plug_dom"/>
</dbReference>
<dbReference type="InterPro" id="IPR025949">
    <property type="entry name" value="PapC-like_C"/>
</dbReference>
<reference evidence="2 3" key="1">
    <citation type="submission" date="2019-03" db="EMBL/GenBank/DDBJ databases">
        <title>Whole Genome Sequencing of Shiga-Toxin Escherichia coli Strains from Nebraska.</title>
        <authorList>
            <person name="Abdalhamid B."/>
            <person name="Mccutchen E.L."/>
            <person name="Bouska A.C."/>
            <person name="Hinrichs S.H."/>
            <person name="Iwen P.C."/>
        </authorList>
    </citation>
    <scope>NUCLEOTIDE SEQUENCE [LARGE SCALE GENOMIC DNA]</scope>
    <source>
        <strain evidence="2 3">STEC_170836</strain>
    </source>
</reference>
<dbReference type="AlphaFoldDB" id="A0A5N3CVE9"/>
<evidence type="ECO:0000313" key="3">
    <source>
        <dbReference type="Proteomes" id="UP000327073"/>
    </source>
</evidence>
<feature type="domain" description="PapC-like C-terminal" evidence="1">
    <location>
        <begin position="270"/>
        <end position="327"/>
    </location>
</feature>
<dbReference type="Pfam" id="PF00577">
    <property type="entry name" value="Usher"/>
    <property type="match status" value="1"/>
</dbReference>
<sequence length="382" mass="41849">RARTGNDKEMYTVTYNQNFRDARVSVYLNYSHHTYWDREDQTNYNMMLSHYFNLGSLRNLSVSLTGYRYEYDKSADKGVYLSLSLPWGDNSTISYNGNYGSGADSSQASLYHRIDDASHYTLSAGTSENHTSLDGYYSHDGTLAKVDLSANYHEGQYTSAGVSLQGGVTLTAHGGALHRTQNMGGTRLLIDADGVANVPVEGNGSAVYTNMFGKAVVADVNDYYRNQAYIDLNKLPENAEATQSVVQATLTEGAIGYRKFAVISGEKAMVVLRLQDGSHPPFGAEVKNDNQQQVGLVDDEGNVYLAGVKPGEHMTVFWEGESHCDISLPDPLPNDLFNGLLLPCQQKGGSAPVITHDIQPVIQEQTQQVTPMEPPMSVSSNQ</sequence>
<dbReference type="GO" id="GO:0009297">
    <property type="term" value="P:pilus assembly"/>
    <property type="evidence" value="ECO:0007669"/>
    <property type="project" value="InterPro"/>
</dbReference>
<dbReference type="GO" id="GO:0009279">
    <property type="term" value="C:cell outer membrane"/>
    <property type="evidence" value="ECO:0007669"/>
    <property type="project" value="TreeGrafter"/>
</dbReference>
<dbReference type="EMBL" id="VZEL01000023">
    <property type="protein sequence ID" value="KAB0122744.1"/>
    <property type="molecule type" value="Genomic_DNA"/>
</dbReference>
<dbReference type="Gene3D" id="2.60.40.2610">
    <property type="entry name" value="Outer membrane usher protein FimD, plug domain"/>
    <property type="match status" value="1"/>
</dbReference>
<feature type="non-terminal residue" evidence="2">
    <location>
        <position position="1"/>
    </location>
</feature>
<evidence type="ECO:0000313" key="2">
    <source>
        <dbReference type="EMBL" id="KAB0122744.1"/>
    </source>
</evidence>
<gene>
    <name evidence="2" type="ORF">F7F11_19905</name>
</gene>
<dbReference type="Proteomes" id="UP000327073">
    <property type="component" value="Unassembled WGS sequence"/>
</dbReference>
<accession>A0A5N3CVE9</accession>
<comment type="caution">
    <text evidence="2">The sequence shown here is derived from an EMBL/GenBank/DDBJ whole genome shotgun (WGS) entry which is preliminary data.</text>
</comment>
<dbReference type="PANTHER" id="PTHR30451:SF10">
    <property type="entry name" value="OUTER MEMBRANE USHER PROTEIN YFCU-RELATED"/>
    <property type="match status" value="1"/>
</dbReference>
<name>A0A5N3CVE9_ECOLX</name>
<proteinExistence type="predicted"/>
<dbReference type="Gene3D" id="2.60.40.2070">
    <property type="match status" value="1"/>
</dbReference>
<organism evidence="2 3">
    <name type="scientific">Escherichia coli</name>
    <dbReference type="NCBI Taxonomy" id="562"/>
    <lineage>
        <taxon>Bacteria</taxon>
        <taxon>Pseudomonadati</taxon>
        <taxon>Pseudomonadota</taxon>
        <taxon>Gammaproteobacteria</taxon>
        <taxon>Enterobacterales</taxon>
        <taxon>Enterobacteriaceae</taxon>
        <taxon>Escherichia</taxon>
    </lineage>
</organism>
<protein>
    <submittedName>
        <fullName evidence="2">Fimbria/pilus outer membrane usher protein</fullName>
    </submittedName>
</protein>
<dbReference type="GO" id="GO:0015473">
    <property type="term" value="F:fimbrial usher porin activity"/>
    <property type="evidence" value="ECO:0007669"/>
    <property type="project" value="InterPro"/>
</dbReference>
<dbReference type="PANTHER" id="PTHR30451">
    <property type="entry name" value="OUTER MEMBRANE USHER PROTEIN"/>
    <property type="match status" value="1"/>
</dbReference>
<dbReference type="Pfam" id="PF13953">
    <property type="entry name" value="PapC_C"/>
    <property type="match status" value="1"/>
</dbReference>
<dbReference type="InterPro" id="IPR000015">
    <property type="entry name" value="Fimb_usher"/>
</dbReference>
<dbReference type="InterPro" id="IPR043142">
    <property type="entry name" value="PapC-like_C_sf"/>
</dbReference>
<evidence type="ECO:0000259" key="1">
    <source>
        <dbReference type="Pfam" id="PF13953"/>
    </source>
</evidence>